<evidence type="ECO:0000256" key="1">
    <source>
        <dbReference type="SAM" id="SignalP"/>
    </source>
</evidence>
<protein>
    <submittedName>
        <fullName evidence="2">Uncharacterized protein</fullName>
    </submittedName>
</protein>
<accession>A0A9X3UMA6</accession>
<evidence type="ECO:0000313" key="3">
    <source>
        <dbReference type="Proteomes" id="UP001151234"/>
    </source>
</evidence>
<reference evidence="2" key="1">
    <citation type="submission" date="2022-11" db="EMBL/GenBank/DDBJ databases">
        <title>Draft genome sequence of Hoeflea poritis E7-10 and Hoeflea prorocentri PM5-8, separated from scleractinian coral Porites lutea and marine dinoflagellate.</title>
        <authorList>
            <person name="Zhang G."/>
            <person name="Wei Q."/>
            <person name="Cai L."/>
        </authorList>
    </citation>
    <scope>NUCLEOTIDE SEQUENCE</scope>
    <source>
        <strain evidence="2">PM5-8</strain>
    </source>
</reference>
<sequence>MRNKIFKSALAAIVLVSALGATQASAKIKEVKFHFVKSAYEDYPVYEMKFQNGKWVWANKGRAFKPRMKYRIRQNKGGIAHHVVDAEFLLEGVLIGSLSHIKNKSEKLVTLNIGSNVMKGQEKAARAACNAHGGGQKVVRDLGLKGQLSVKHTHFGKHEQTVKRSSVMTAKVVCHGKGPKRTGNSTVAMKLKGLKLYTIPARPKCGKPVKMVAEFHTTRPGKVEFLYYRGDGEKQKASVTTSRGGGGFSKRWAKTYKFNKTTNRKYKVVAIGHKGSTQWIPLKVNCTKGAKNFAG</sequence>
<dbReference type="RefSeq" id="WP_267991026.1">
    <property type="nucleotide sequence ID" value="NZ_JAPJZI010000001.1"/>
</dbReference>
<dbReference type="EMBL" id="JAPJZI010000001">
    <property type="protein sequence ID" value="MDA5399599.1"/>
    <property type="molecule type" value="Genomic_DNA"/>
</dbReference>
<proteinExistence type="predicted"/>
<name>A0A9X3UMA6_9HYPH</name>
<feature type="signal peptide" evidence="1">
    <location>
        <begin position="1"/>
        <end position="26"/>
    </location>
</feature>
<comment type="caution">
    <text evidence="2">The sequence shown here is derived from an EMBL/GenBank/DDBJ whole genome shotgun (WGS) entry which is preliminary data.</text>
</comment>
<keyword evidence="3" id="KW-1185">Reference proteome</keyword>
<feature type="chain" id="PRO_5040956361" evidence="1">
    <location>
        <begin position="27"/>
        <end position="295"/>
    </location>
</feature>
<organism evidence="2 3">
    <name type="scientific">Hoeflea prorocentri</name>
    <dbReference type="NCBI Taxonomy" id="1922333"/>
    <lineage>
        <taxon>Bacteria</taxon>
        <taxon>Pseudomonadati</taxon>
        <taxon>Pseudomonadota</taxon>
        <taxon>Alphaproteobacteria</taxon>
        <taxon>Hyphomicrobiales</taxon>
        <taxon>Rhizobiaceae</taxon>
        <taxon>Hoeflea</taxon>
    </lineage>
</organism>
<keyword evidence="1" id="KW-0732">Signal</keyword>
<evidence type="ECO:0000313" key="2">
    <source>
        <dbReference type="EMBL" id="MDA5399599.1"/>
    </source>
</evidence>
<dbReference type="AlphaFoldDB" id="A0A9X3UMA6"/>
<dbReference type="Proteomes" id="UP001151234">
    <property type="component" value="Unassembled WGS sequence"/>
</dbReference>
<gene>
    <name evidence="2" type="ORF">OQ273_13525</name>
</gene>